<dbReference type="Gene3D" id="3.40.50.300">
    <property type="entry name" value="P-loop containing nucleotide triphosphate hydrolases"/>
    <property type="match status" value="1"/>
</dbReference>
<protein>
    <submittedName>
        <fullName evidence="2">Uncharacterized protein</fullName>
    </submittedName>
</protein>
<dbReference type="PROSITE" id="PS51419">
    <property type="entry name" value="RAB"/>
    <property type="match status" value="1"/>
</dbReference>
<dbReference type="InterPro" id="IPR027417">
    <property type="entry name" value="P-loop_NTPase"/>
</dbReference>
<dbReference type="InterPro" id="IPR001806">
    <property type="entry name" value="Small_GTPase"/>
</dbReference>
<dbReference type="GO" id="GO:0005525">
    <property type="term" value="F:GTP binding"/>
    <property type="evidence" value="ECO:0007669"/>
    <property type="project" value="InterPro"/>
</dbReference>
<evidence type="ECO:0000313" key="3">
    <source>
        <dbReference type="Proteomes" id="UP000612055"/>
    </source>
</evidence>
<keyword evidence="3" id="KW-1185">Reference proteome</keyword>
<dbReference type="SMART" id="SM00176">
    <property type="entry name" value="RAN"/>
    <property type="match status" value="1"/>
</dbReference>
<evidence type="ECO:0000256" key="1">
    <source>
        <dbReference type="ARBA" id="ARBA00006270"/>
    </source>
</evidence>
<dbReference type="CDD" id="cd00154">
    <property type="entry name" value="Rab"/>
    <property type="match status" value="1"/>
</dbReference>
<dbReference type="SMART" id="SM00175">
    <property type="entry name" value="RAB"/>
    <property type="match status" value="1"/>
</dbReference>
<dbReference type="SMART" id="SM00174">
    <property type="entry name" value="RHO"/>
    <property type="match status" value="1"/>
</dbReference>
<dbReference type="SUPFAM" id="SSF52540">
    <property type="entry name" value="P-loop containing nucleoside triphosphate hydrolases"/>
    <property type="match status" value="1"/>
</dbReference>
<dbReference type="FunFam" id="3.40.50.300:FF:001329">
    <property type="entry name" value="Small GTP-binding protein, putative"/>
    <property type="match status" value="1"/>
</dbReference>
<gene>
    <name evidence="2" type="ORF">HYH03_017076</name>
</gene>
<dbReference type="NCBIfam" id="TIGR00231">
    <property type="entry name" value="small_GTP"/>
    <property type="match status" value="1"/>
</dbReference>
<dbReference type="Pfam" id="PF00071">
    <property type="entry name" value="Ras"/>
    <property type="match status" value="1"/>
</dbReference>
<dbReference type="PROSITE" id="PS51421">
    <property type="entry name" value="RAS"/>
    <property type="match status" value="1"/>
</dbReference>
<dbReference type="InterPro" id="IPR005225">
    <property type="entry name" value="Small_GTP-bd"/>
</dbReference>
<dbReference type="PRINTS" id="PR00449">
    <property type="entry name" value="RASTRNSFRMNG"/>
</dbReference>
<evidence type="ECO:0000313" key="2">
    <source>
        <dbReference type="EMBL" id="KAG2484126.1"/>
    </source>
</evidence>
<organism evidence="2 3">
    <name type="scientific">Edaphochlamys debaryana</name>
    <dbReference type="NCBI Taxonomy" id="47281"/>
    <lineage>
        <taxon>Eukaryota</taxon>
        <taxon>Viridiplantae</taxon>
        <taxon>Chlorophyta</taxon>
        <taxon>core chlorophytes</taxon>
        <taxon>Chlorophyceae</taxon>
        <taxon>CS clade</taxon>
        <taxon>Chlamydomonadales</taxon>
        <taxon>Chlamydomonadales incertae sedis</taxon>
        <taxon>Edaphochlamys</taxon>
    </lineage>
</organism>
<sequence>MADFSYELKLEVVLVGSNAVGKSSILRCYKSDAFRFDEPSTIGVDLTTTYLTAGGKRYKVMIWDTAGQERFRAVATAYYRRKQAALFVYDVTDRKTFEDLERLWMPDYAQHGPEGTVKMLVGNKADLSTSRQVSCEEGHNFARRHGCLFVETSARANTAVGQAFEELLAKVLDTPALLEAAAAPPAACEADSAGFSLLDGMYDKDASCRLLAWTRHLSCFPWPLFLRGG</sequence>
<dbReference type="AlphaFoldDB" id="A0A835XHY6"/>
<dbReference type="Proteomes" id="UP000612055">
    <property type="component" value="Unassembled WGS sequence"/>
</dbReference>
<reference evidence="2" key="1">
    <citation type="journal article" date="2020" name="bioRxiv">
        <title>Comparative genomics of Chlamydomonas.</title>
        <authorList>
            <person name="Craig R.J."/>
            <person name="Hasan A.R."/>
            <person name="Ness R.W."/>
            <person name="Keightley P.D."/>
        </authorList>
    </citation>
    <scope>NUCLEOTIDE SEQUENCE</scope>
    <source>
        <strain evidence="2">CCAP 11/70</strain>
    </source>
</reference>
<dbReference type="OrthoDB" id="9989112at2759"/>
<dbReference type="GO" id="GO:0003924">
    <property type="term" value="F:GTPase activity"/>
    <property type="evidence" value="ECO:0007669"/>
    <property type="project" value="InterPro"/>
</dbReference>
<dbReference type="SMART" id="SM00173">
    <property type="entry name" value="RAS"/>
    <property type="match status" value="1"/>
</dbReference>
<dbReference type="InterPro" id="IPR050209">
    <property type="entry name" value="Rab_GTPases_membrane_traffic"/>
</dbReference>
<comment type="caution">
    <text evidence="2">The sequence shown here is derived from an EMBL/GenBank/DDBJ whole genome shotgun (WGS) entry which is preliminary data.</text>
</comment>
<accession>A0A835XHY6</accession>
<dbReference type="PANTHER" id="PTHR47979">
    <property type="entry name" value="DRAB11-RELATED"/>
    <property type="match status" value="1"/>
</dbReference>
<comment type="similarity">
    <text evidence="1">Belongs to the small GTPase superfamily. Rab family.</text>
</comment>
<dbReference type="EMBL" id="JAEHOE010000157">
    <property type="protein sequence ID" value="KAG2484126.1"/>
    <property type="molecule type" value="Genomic_DNA"/>
</dbReference>
<name>A0A835XHY6_9CHLO</name>
<proteinExistence type="inferred from homology"/>